<evidence type="ECO:0000313" key="2">
    <source>
        <dbReference type="Proteomes" id="UP000279833"/>
    </source>
</evidence>
<reference evidence="1 2" key="2">
    <citation type="submission" date="2018-11" db="EMBL/GenBank/DDBJ databases">
        <authorList>
            <consortium name="Pathogen Informatics"/>
        </authorList>
    </citation>
    <scope>NUCLEOTIDE SEQUENCE [LARGE SCALE GENOMIC DNA]</scope>
    <source>
        <strain evidence="1">Dakar</strain>
        <strain evidence="2">Dakar, Senegal</strain>
    </source>
</reference>
<evidence type="ECO:0000313" key="3">
    <source>
        <dbReference type="WBParaSite" id="SCUD_0000541701-mRNA-1"/>
    </source>
</evidence>
<name>A0A183JRS8_9TREM</name>
<keyword evidence="2" id="KW-1185">Reference proteome</keyword>
<proteinExistence type="predicted"/>
<evidence type="ECO:0000313" key="1">
    <source>
        <dbReference type="EMBL" id="VDO95576.1"/>
    </source>
</evidence>
<dbReference type="Proteomes" id="UP000279833">
    <property type="component" value="Unassembled WGS sequence"/>
</dbReference>
<accession>A0A183JRS8</accession>
<reference evidence="3" key="1">
    <citation type="submission" date="2016-06" db="UniProtKB">
        <authorList>
            <consortium name="WormBaseParasite"/>
        </authorList>
    </citation>
    <scope>IDENTIFICATION</scope>
</reference>
<protein>
    <submittedName>
        <fullName evidence="3">Endonuclease-reverse transcriptase</fullName>
    </submittedName>
</protein>
<sequence>GVSDETNSRIVKARAAYANLGHLWRLSDVSLVVKGRIYNTSVRAVLLYACETWPLRVEDVRRLSVFDHRCLRRIADIQWQHHVRDTEVRHRVFGNRNDNAIGVTILKHRLRWLGHVLRMSFQRIPHRALFADSGTGWKKRRDGQCMKWCRSMKKAAKDWLLSVLHDSLA</sequence>
<dbReference type="EMBL" id="UZAK01008841">
    <property type="protein sequence ID" value="VDO95576.1"/>
    <property type="molecule type" value="Genomic_DNA"/>
</dbReference>
<dbReference type="PANTHER" id="PTHR47027">
    <property type="entry name" value="REVERSE TRANSCRIPTASE DOMAIN-CONTAINING PROTEIN"/>
    <property type="match status" value="1"/>
</dbReference>
<organism evidence="3">
    <name type="scientific">Schistosoma curassoni</name>
    <dbReference type="NCBI Taxonomy" id="6186"/>
    <lineage>
        <taxon>Eukaryota</taxon>
        <taxon>Metazoa</taxon>
        <taxon>Spiralia</taxon>
        <taxon>Lophotrochozoa</taxon>
        <taxon>Platyhelminthes</taxon>
        <taxon>Trematoda</taxon>
        <taxon>Digenea</taxon>
        <taxon>Strigeidida</taxon>
        <taxon>Schistosomatoidea</taxon>
        <taxon>Schistosomatidae</taxon>
        <taxon>Schistosoma</taxon>
    </lineage>
</organism>
<dbReference type="STRING" id="6186.A0A183JRS8"/>
<dbReference type="WBParaSite" id="SCUD_0000541701-mRNA-1">
    <property type="protein sequence ID" value="SCUD_0000541701-mRNA-1"/>
    <property type="gene ID" value="SCUD_0000541701"/>
</dbReference>
<dbReference type="AlphaFoldDB" id="A0A183JRS8"/>
<dbReference type="PANTHER" id="PTHR47027:SF25">
    <property type="entry name" value="REVERSE TRANSCRIPTASE DOMAIN-CONTAINING PROTEIN"/>
    <property type="match status" value="1"/>
</dbReference>
<gene>
    <name evidence="1" type="ORF">SCUD_LOCUS5417</name>
</gene>